<keyword evidence="3" id="KW-1185">Reference proteome</keyword>
<dbReference type="OrthoDB" id="5354164at2759"/>
<organism evidence="2 3">
    <name type="scientific">Fonsecaea monophora</name>
    <dbReference type="NCBI Taxonomy" id="254056"/>
    <lineage>
        <taxon>Eukaryota</taxon>
        <taxon>Fungi</taxon>
        <taxon>Dikarya</taxon>
        <taxon>Ascomycota</taxon>
        <taxon>Pezizomycotina</taxon>
        <taxon>Eurotiomycetes</taxon>
        <taxon>Chaetothyriomycetidae</taxon>
        <taxon>Chaetothyriales</taxon>
        <taxon>Herpotrichiellaceae</taxon>
        <taxon>Fonsecaea</taxon>
    </lineage>
</organism>
<accession>A0A177FJ71</accession>
<dbReference type="RefSeq" id="XP_022515708.1">
    <property type="nucleotide sequence ID" value="XM_022651964.1"/>
</dbReference>
<dbReference type="Proteomes" id="UP000077002">
    <property type="component" value="Unassembled WGS sequence"/>
</dbReference>
<evidence type="ECO:0000313" key="3">
    <source>
        <dbReference type="Proteomes" id="UP000077002"/>
    </source>
</evidence>
<evidence type="ECO:0000256" key="1">
    <source>
        <dbReference type="SAM" id="MobiDB-lite"/>
    </source>
</evidence>
<sequence length="1121" mass="124812">MVQLGKVHNSVFSGIAEATLALANVNFDFSLVKVNAPVEFEAVGHALSTFRRDLAESGSIHIIARKLSAIFEAIVPPTPRLYEAYGRRASGICRHYEENEPGAERLGLFADFAGPDGMSIWAAATSGKAAIAVHLLACVLARFWKAAEAISIWEEIISVRKKLLGEAANDETFQIATILASQVSLTREQLAEWDNSARAWLRFADRANDVQQTKLKLVIDEIQRPIDTKSSLYESVIDAWTVALRGMEELLKGASQGVSHSGLILALSCWHLYPDLSFEAGAPVLQKDELFPRGTTVYLNLQGNPNTNKRGIYWSLSLSHMRFYGAPIWSESSYATDSSRISFTQLLHAVLGSTSSQWTIKSPSPLDASRIILAMFKSFEGNAPAWLRMLEVAAADMLDSSDTARLLNMKLYRVGQERGASMLADPRTHPLPVFGFSDPSLFLRSLKSPEYKLKILRKYAERFFPMANGRDVILKINCPQSRYAQLPPVPQDSFYDDIHTRTEHTATSGAFPAITSQDRHRTITDANVEGGGSESNARDVCSEGLRYTVTLHRAEEDRESPFTEHSQGERADLTYDAFFFEQPQEKERVDSKGTPIENGPAGTVSEVQPMDPSTVPRVVVFEATDGRDTLSDKDGNPAPESDIYDEYISAFPLEGIHAHRPKSYLHWSYRDVCDDACFLRSDDHHVHFKASDWIFPDNNINSIAILPPDSRDDDRTSNDCELGVRRDFFFGDPRSSAMFVHPDLIAQFEAATTGPRWSQKLNMRREIDLIDIEEAFCSNQIDMDMWASDIENRPEKRQSLYYQSLAALASAWNLYNDLGQATVHPAILGRRFLDSAWTKSLKLEFAPLTHPECRTLTRQQAFACIAELETGGIGLASSKFESVMAMSIGESIYVAGPLLQDPSGPREPDKVIRLDGNVGKSGLALMIPPAEPMISKSNPESWLRIDRQEYDGQLQDCFSRTSLHLSFTDWSVPVGTGVAERGHRSPEASLVETLVSVFDGGKWIGDLDALTALRRGCSQPDHEFFYCHTCDHELSPVDEDHSYPNATIVAIKSWDEFLERPNSPAVVMTHENWEARLAATVMGVARGDRVFLCRGAVCRDCLLKLETFGGENLVKRALFIA</sequence>
<dbReference type="AlphaFoldDB" id="A0A177FJ71"/>
<evidence type="ECO:0000313" key="2">
    <source>
        <dbReference type="EMBL" id="OAG43756.1"/>
    </source>
</evidence>
<gene>
    <name evidence="2" type="ORF">AYO21_01983</name>
</gene>
<dbReference type="EMBL" id="LVKK01000008">
    <property type="protein sequence ID" value="OAG43756.1"/>
    <property type="molecule type" value="Genomic_DNA"/>
</dbReference>
<dbReference type="GeneID" id="34597160"/>
<comment type="caution">
    <text evidence="2">The sequence shown here is derived from an EMBL/GenBank/DDBJ whole genome shotgun (WGS) entry which is preliminary data.</text>
</comment>
<name>A0A177FJ71_9EURO</name>
<feature type="region of interest" description="Disordered" evidence="1">
    <location>
        <begin position="585"/>
        <end position="610"/>
    </location>
</feature>
<proteinExistence type="predicted"/>
<reference evidence="2 3" key="1">
    <citation type="submission" date="2016-03" db="EMBL/GenBank/DDBJ databases">
        <title>Draft genome sequence of the Fonsecaea monophora CBS 269.37.</title>
        <authorList>
            <person name="Bombassaro A."/>
            <person name="Vinicius W.A."/>
            <person name="De Hoog S."/>
            <person name="Sun J."/>
            <person name="Souza E.M."/>
            <person name="Raittz R.T."/>
            <person name="Costa F."/>
            <person name="Leao A.C."/>
            <person name="Tadra-Sfeir M.Z."/>
            <person name="Baura V."/>
            <person name="Balsanelli E."/>
            <person name="Pedrosa F.O."/>
            <person name="Moreno L.F."/>
            <person name="Steffens M.B."/>
            <person name="Xi L."/>
            <person name="Bocca A.L."/>
            <person name="Felipe M.S."/>
            <person name="Teixeira M."/>
            <person name="Telles Filho F.Q."/>
            <person name="Azevedo C.M."/>
            <person name="Gomes R."/>
            <person name="Vicente V.A."/>
        </authorList>
    </citation>
    <scope>NUCLEOTIDE SEQUENCE [LARGE SCALE GENOMIC DNA]</scope>
    <source>
        <strain evidence="2 3">CBS 269.37</strain>
    </source>
</reference>
<protein>
    <submittedName>
        <fullName evidence="2">Uncharacterized protein</fullName>
    </submittedName>
</protein>